<feature type="region of interest" description="Disordered" evidence="14">
    <location>
        <begin position="1"/>
        <end position="28"/>
    </location>
</feature>
<evidence type="ECO:0000256" key="10">
    <source>
        <dbReference type="ARBA" id="ARBA00023004"/>
    </source>
</evidence>
<dbReference type="FunFam" id="1.10.630.10:FF:000010">
    <property type="entry name" value="cytochrome P450 2W1 isoform X2"/>
    <property type="match status" value="3"/>
</dbReference>
<dbReference type="InterPro" id="IPR017972">
    <property type="entry name" value="Cyt_P450_CS"/>
</dbReference>
<dbReference type="GO" id="GO:0006805">
    <property type="term" value="P:xenobiotic metabolic process"/>
    <property type="evidence" value="ECO:0007669"/>
    <property type="project" value="TreeGrafter"/>
</dbReference>
<evidence type="ECO:0000256" key="13">
    <source>
        <dbReference type="PIRSR" id="PIRSR602401-1"/>
    </source>
</evidence>
<evidence type="ECO:0000256" key="4">
    <source>
        <dbReference type="ARBA" id="ARBA00010617"/>
    </source>
</evidence>
<proteinExistence type="inferred from homology"/>
<keyword evidence="16" id="KW-1185">Reference proteome</keyword>
<evidence type="ECO:0000256" key="14">
    <source>
        <dbReference type="SAM" id="MobiDB-lite"/>
    </source>
</evidence>
<evidence type="ECO:0000256" key="6">
    <source>
        <dbReference type="ARBA" id="ARBA00022723"/>
    </source>
</evidence>
<dbReference type="InterPro" id="IPR036396">
    <property type="entry name" value="Cyt_P450_sf"/>
</dbReference>
<keyword evidence="8" id="KW-0492">Microsome</keyword>
<evidence type="ECO:0000256" key="7">
    <source>
        <dbReference type="ARBA" id="ARBA00022824"/>
    </source>
</evidence>
<dbReference type="Gene3D" id="1.10.630.10">
    <property type="entry name" value="Cytochrome P450"/>
    <property type="match status" value="3"/>
</dbReference>
<dbReference type="PANTHER" id="PTHR24300">
    <property type="entry name" value="CYTOCHROME P450 508A4-RELATED"/>
    <property type="match status" value="1"/>
</dbReference>
<dbReference type="InterPro" id="IPR050182">
    <property type="entry name" value="Cytochrome_P450_fam2"/>
</dbReference>
<protein>
    <submittedName>
        <fullName evidence="15">Putative cytochrome P450 2K4-like</fullName>
    </submittedName>
</protein>
<evidence type="ECO:0000256" key="11">
    <source>
        <dbReference type="ARBA" id="ARBA00023033"/>
    </source>
</evidence>
<keyword evidence="6 13" id="KW-0479">Metal-binding</keyword>
<evidence type="ECO:0000256" key="3">
    <source>
        <dbReference type="ARBA" id="ARBA00004586"/>
    </source>
</evidence>
<evidence type="ECO:0000256" key="2">
    <source>
        <dbReference type="ARBA" id="ARBA00004524"/>
    </source>
</evidence>
<accession>A0A2U9CUV9</accession>
<comment type="similarity">
    <text evidence="4">Belongs to the cytochrome P450 family.</text>
</comment>
<keyword evidence="12" id="KW-0472">Membrane</keyword>
<dbReference type="Pfam" id="PF00067">
    <property type="entry name" value="p450"/>
    <property type="match status" value="3"/>
</dbReference>
<dbReference type="EMBL" id="CP026262">
    <property type="protein sequence ID" value="AWP20417.1"/>
    <property type="molecule type" value="Genomic_DNA"/>
</dbReference>
<gene>
    <name evidence="15" type="ORF">SMAX5B_000077</name>
</gene>
<dbReference type="PRINTS" id="PR00463">
    <property type="entry name" value="EP450I"/>
</dbReference>
<name>A0A2U9CUV9_SCOMX</name>
<dbReference type="SUPFAM" id="SSF48264">
    <property type="entry name" value="Cytochrome P450"/>
    <property type="match status" value="3"/>
</dbReference>
<keyword evidence="11" id="KW-0503">Monooxygenase</keyword>
<evidence type="ECO:0000256" key="5">
    <source>
        <dbReference type="ARBA" id="ARBA00022617"/>
    </source>
</evidence>
<dbReference type="InterPro" id="IPR001128">
    <property type="entry name" value="Cyt_P450"/>
</dbReference>
<reference evidence="15 16" key="1">
    <citation type="submission" date="2017-12" db="EMBL/GenBank/DDBJ databases">
        <title>Integrating genomic resources of turbot (Scophthalmus maximus) in depth evaluation of genetic and physical mapping variation across individuals.</title>
        <authorList>
            <person name="Martinez P."/>
        </authorList>
    </citation>
    <scope>NUCLEOTIDE SEQUENCE [LARGE SCALE GENOMIC DNA]</scope>
</reference>
<keyword evidence="5 13" id="KW-0349">Heme</keyword>
<evidence type="ECO:0000313" key="16">
    <source>
        <dbReference type="Proteomes" id="UP000246464"/>
    </source>
</evidence>
<dbReference type="GO" id="GO:0046222">
    <property type="term" value="P:aflatoxin metabolic process"/>
    <property type="evidence" value="ECO:0007669"/>
    <property type="project" value="UniProtKB-ARBA"/>
</dbReference>
<organism evidence="15 16">
    <name type="scientific">Scophthalmus maximus</name>
    <name type="common">Turbot</name>
    <name type="synonym">Psetta maxima</name>
    <dbReference type="NCBI Taxonomy" id="52904"/>
    <lineage>
        <taxon>Eukaryota</taxon>
        <taxon>Metazoa</taxon>
        <taxon>Chordata</taxon>
        <taxon>Craniata</taxon>
        <taxon>Vertebrata</taxon>
        <taxon>Euteleostomi</taxon>
        <taxon>Actinopterygii</taxon>
        <taxon>Neopterygii</taxon>
        <taxon>Teleostei</taxon>
        <taxon>Neoteleostei</taxon>
        <taxon>Acanthomorphata</taxon>
        <taxon>Carangaria</taxon>
        <taxon>Pleuronectiformes</taxon>
        <taxon>Pleuronectoidei</taxon>
        <taxon>Scophthalmidae</taxon>
        <taxon>Scophthalmus</taxon>
    </lineage>
</organism>
<dbReference type="STRING" id="52904.ENSSMAP00000011590"/>
<dbReference type="GO" id="GO:0016712">
    <property type="term" value="F:oxidoreductase activity, acting on paired donors, with incorporation or reduction of molecular oxygen, reduced flavin or flavoprotein as one donor, and incorporation of one atom of oxygen"/>
    <property type="evidence" value="ECO:0007669"/>
    <property type="project" value="TreeGrafter"/>
</dbReference>
<dbReference type="GO" id="GO:0005506">
    <property type="term" value="F:iron ion binding"/>
    <property type="evidence" value="ECO:0007669"/>
    <property type="project" value="InterPro"/>
</dbReference>
<keyword evidence="7" id="KW-0256">Endoplasmic reticulum</keyword>
<keyword evidence="9" id="KW-0560">Oxidoreductase</keyword>
<dbReference type="Proteomes" id="UP000246464">
    <property type="component" value="Chromosome 20"/>
</dbReference>
<sequence>MRKRSRAGGRLRTFGSQQTDRDPPGPRPLPLLGNLLQLDLEKPFYSFLELSKKYGSVFTVYLGSKRVVVLAGYKTVKEALVNHADEFGERDALQILKDKSEGHGVLWSNGESWKEMRRFALTNLRDFGMGKRACEDKILEECDFLIDVFKKFKGEAFDTTQPMNYAVSNIICAMVYGNRFEYDDPEFTSMVDRANRNIQIAGSPSAQIYNLFPWFGKFLTRNKEFRNAFDATAEQNQQLFRSLKETLNPQMCRGFVDAFLVRKQNLEESGNSNSHFHEKNLLMTVNNLFAAGTDTTATTLRWALLLMAKYPKIQDQVKEELSRVIGSRPVQVEDRRNLPFVDAVIHETQRLANIVPMALPHKTSQDVTFQGHFLKKGTTVYPLLTSVLYDESEWEKPHSFYPAHFLDEDGKFVKRDAFMPFSAGRRVCLGESLARMELFIFFTTLLQQFRFTPAPGVSEDDLDLTPRVGLTLNPSPHKLCAVPCIFSSQGYGKEPPGPRALPLLGNLLQLDLRRLYISLVKLSEKYGSVFTVYLGRQKVVVLAGYKTVKEALVHYGEEFGERDPLLILHEVSQGHGILWSNGDSWKEMRRFAVTNLKDFGMGKMAGEEKITEELHYLTEVINKFKGEAFDSTQPINNAVSNIICSMVYSNRFEYDDPEFICMIKRTNRNNLLLGSLSIQLYNLFPWIGKLITKKEEFNKLADANKEQNLTWLRRLKETLNPQMCRGFVDAFLVRKQHLEKSEITNSHFHDENLLVTVNNLFAAGTETTATTLRWGLLFMARYPDIQDQVQEELSRVIGSRQVKAEDRKNLPFVDAVVHETQRMSSTSQDVTFQGHFIKKGTTVFPLLISVLRDESEWERPYSFYPAHFLNKDGKFVKRDAFMPFSAGRRACPGESLARMELFLFLATLLQHFRFSPPPGVSEEELDVTPQVGFSLAPPAHKLCAVPRIFSSEKNGKEPPGPRPLPLLGNLLQLDFKRVYISLAKLSKKYGSVFTVYIGPPKLVILVGYKTVKEALINYGEEFGERHIQHIMHDVYGGQGLIWTNGDSWQEMRRFALTNLRDNGMGKKESEEKIINELHHLTEVINKTKGEAFDMTKPIHRAVSNIICSMVYGNRFEYDDPEFMSLVDHSNKYIKLFTSPSLQMYNMFPWLGKFISEKKELIKLVDANKKQHLKLIRSLEETLNPQMCRGFIDAFLVRKNHLEKSGITNSHFHYENLLKSVNNMFNAGTDTTATTLRWGLLFMARYPEIQDQVQEELSRVIGSRQVKAEDRKNLPFVDAVVHETQRMSSVVPMSLPHKTSQDVTFQGHFIKKGTTVFPLLISVLRDESEWERPHSFYPAHFLNKDGKFVKRDAFMPFSAGRRACPGESLARMELFLFLATLLQHFRFSPPPGVSEEELDVTPQLINFVLCPVCEEEVEGFEMKNQTQFNRSENVQHH</sequence>
<keyword evidence="10 13" id="KW-0408">Iron</keyword>
<comment type="subcellular location">
    <subcellularLocation>
        <location evidence="3">Endoplasmic reticulum membrane</location>
    </subcellularLocation>
    <subcellularLocation>
        <location evidence="2">Microsome membrane</location>
    </subcellularLocation>
</comment>
<evidence type="ECO:0000256" key="1">
    <source>
        <dbReference type="ARBA" id="ARBA00001971"/>
    </source>
</evidence>
<dbReference type="GO" id="GO:0006082">
    <property type="term" value="P:organic acid metabolic process"/>
    <property type="evidence" value="ECO:0007669"/>
    <property type="project" value="TreeGrafter"/>
</dbReference>
<evidence type="ECO:0000256" key="12">
    <source>
        <dbReference type="ARBA" id="ARBA00023136"/>
    </source>
</evidence>
<dbReference type="PANTHER" id="PTHR24300:SF319">
    <property type="entry name" value="CYTOCHROME P450, FAMILY 2, SUBFAMILY AC, POLYPEPTIDE 1"/>
    <property type="match status" value="1"/>
</dbReference>
<dbReference type="GO" id="GO:0020037">
    <property type="term" value="F:heme binding"/>
    <property type="evidence" value="ECO:0007669"/>
    <property type="project" value="InterPro"/>
</dbReference>
<dbReference type="PROSITE" id="PS00086">
    <property type="entry name" value="CYTOCHROME_P450"/>
    <property type="match status" value="3"/>
</dbReference>
<feature type="binding site" description="axial binding residue" evidence="13">
    <location>
        <position position="428"/>
    </location>
    <ligand>
        <name>heme</name>
        <dbReference type="ChEBI" id="CHEBI:30413"/>
    </ligand>
    <ligandPart>
        <name>Fe</name>
        <dbReference type="ChEBI" id="CHEBI:18248"/>
    </ligandPart>
</feature>
<evidence type="ECO:0000313" key="15">
    <source>
        <dbReference type="EMBL" id="AWP20417.1"/>
    </source>
</evidence>
<dbReference type="PRINTS" id="PR00385">
    <property type="entry name" value="P450"/>
</dbReference>
<dbReference type="InterPro" id="IPR002401">
    <property type="entry name" value="Cyt_P450_E_grp-I"/>
</dbReference>
<dbReference type="GO" id="GO:0005789">
    <property type="term" value="C:endoplasmic reticulum membrane"/>
    <property type="evidence" value="ECO:0007669"/>
    <property type="project" value="UniProtKB-SubCell"/>
</dbReference>
<evidence type="ECO:0000256" key="8">
    <source>
        <dbReference type="ARBA" id="ARBA00022848"/>
    </source>
</evidence>
<evidence type="ECO:0000256" key="9">
    <source>
        <dbReference type="ARBA" id="ARBA00023002"/>
    </source>
</evidence>
<comment type="cofactor">
    <cofactor evidence="1 13">
        <name>heme</name>
        <dbReference type="ChEBI" id="CHEBI:30413"/>
    </cofactor>
</comment>